<feature type="compositionally biased region" description="Pro residues" evidence="7">
    <location>
        <begin position="236"/>
        <end position="253"/>
    </location>
</feature>
<dbReference type="AlphaFoldDB" id="A0A367MEB0"/>
<accession>A0A367MEB0</accession>
<organism evidence="8 9">
    <name type="scientific">Pseudomonas aeruginosa</name>
    <dbReference type="NCBI Taxonomy" id="287"/>
    <lineage>
        <taxon>Bacteria</taxon>
        <taxon>Pseudomonadati</taxon>
        <taxon>Pseudomonadota</taxon>
        <taxon>Gammaproteobacteria</taxon>
        <taxon>Pseudomonadales</taxon>
        <taxon>Pseudomonadaceae</taxon>
        <taxon>Pseudomonas</taxon>
    </lineage>
</organism>
<dbReference type="NCBIfam" id="NF045542">
    <property type="entry name" value="Clp_rel_HeadMat"/>
    <property type="match status" value="1"/>
</dbReference>
<dbReference type="GO" id="GO:0004176">
    <property type="term" value="F:ATP-dependent peptidase activity"/>
    <property type="evidence" value="ECO:0007669"/>
    <property type="project" value="InterPro"/>
</dbReference>
<comment type="caution">
    <text evidence="8">The sequence shown here is derived from an EMBL/GenBank/DDBJ whole genome shotgun (WGS) entry which is preliminary data.</text>
</comment>
<dbReference type="SUPFAM" id="SSF52096">
    <property type="entry name" value="ClpP/crotonase"/>
    <property type="match status" value="1"/>
</dbReference>
<dbReference type="GO" id="GO:0051117">
    <property type="term" value="F:ATPase binding"/>
    <property type="evidence" value="ECO:0007669"/>
    <property type="project" value="TreeGrafter"/>
</dbReference>
<keyword evidence="5" id="KW-0720">Serine protease</keyword>
<dbReference type="PANTHER" id="PTHR10381:SF70">
    <property type="entry name" value="ATP-DEPENDENT CLP PROTEASE PROTEOLYTIC SUBUNIT"/>
    <property type="match status" value="1"/>
</dbReference>
<evidence type="ECO:0000256" key="5">
    <source>
        <dbReference type="ARBA" id="ARBA00022825"/>
    </source>
</evidence>
<dbReference type="Pfam" id="PF00574">
    <property type="entry name" value="CLP_protease"/>
    <property type="match status" value="1"/>
</dbReference>
<protein>
    <recommendedName>
        <fullName evidence="6">ATP-dependent Clp protease proteolytic subunit</fullName>
    </recommendedName>
</protein>
<dbReference type="InterPro" id="IPR023562">
    <property type="entry name" value="ClpP/TepA"/>
</dbReference>
<keyword evidence="4" id="KW-0378">Hydrolase</keyword>
<dbReference type="Gene3D" id="3.90.226.10">
    <property type="entry name" value="2-enoyl-CoA Hydratase, Chain A, domain 1"/>
    <property type="match status" value="1"/>
</dbReference>
<evidence type="ECO:0000256" key="6">
    <source>
        <dbReference type="RuleBase" id="RU003567"/>
    </source>
</evidence>
<evidence type="ECO:0000313" key="8">
    <source>
        <dbReference type="EMBL" id="RCI75867.1"/>
    </source>
</evidence>
<sequence>MEAPMGSHQTLIHKILMLPMAAALTEANAPHESWYSIKAAGRGVAEVLLYDEIGVWGITALQFARDLKAMGDLNKINLHIHSPGGDVFEGTAIYNLLRNHPASVDVYIDGLAASMASVIAMAGDTIYMPENAMMMVHKPWGIQGGDADDMRRYAELLDKVEDTLVMAYANKTGKSSDDIKALLKEETWMNGREAVAAGFADQLTEPLQAAAHLSSKRMQEFAHMPEALKTLLAPRAQPPAAPRRPPAPRPAPA</sequence>
<evidence type="ECO:0000256" key="3">
    <source>
        <dbReference type="ARBA" id="ARBA00022670"/>
    </source>
</evidence>
<evidence type="ECO:0000256" key="2">
    <source>
        <dbReference type="ARBA" id="ARBA00022490"/>
    </source>
</evidence>
<keyword evidence="3 8" id="KW-0645">Protease</keyword>
<evidence type="ECO:0000256" key="1">
    <source>
        <dbReference type="ARBA" id="ARBA00007039"/>
    </source>
</evidence>
<dbReference type="InterPro" id="IPR001907">
    <property type="entry name" value="ClpP"/>
</dbReference>
<name>A0A367MEB0_PSEAI</name>
<gene>
    <name evidence="8" type="ORF">DT376_05355</name>
</gene>
<dbReference type="GO" id="GO:0009368">
    <property type="term" value="C:endopeptidase Clp complex"/>
    <property type="evidence" value="ECO:0007669"/>
    <property type="project" value="TreeGrafter"/>
</dbReference>
<dbReference type="GO" id="GO:0004252">
    <property type="term" value="F:serine-type endopeptidase activity"/>
    <property type="evidence" value="ECO:0007669"/>
    <property type="project" value="InterPro"/>
</dbReference>
<evidence type="ECO:0000256" key="4">
    <source>
        <dbReference type="ARBA" id="ARBA00022801"/>
    </source>
</evidence>
<dbReference type="PRINTS" id="PR00127">
    <property type="entry name" value="CLPPROTEASEP"/>
</dbReference>
<dbReference type="GO" id="GO:0006515">
    <property type="term" value="P:protein quality control for misfolded or incompletely synthesized proteins"/>
    <property type="evidence" value="ECO:0007669"/>
    <property type="project" value="TreeGrafter"/>
</dbReference>
<reference evidence="8 9" key="1">
    <citation type="submission" date="2018-07" db="EMBL/GenBank/DDBJ databases">
        <title>Mechanisms of high-level aminoglycoside resistance among Gram-negative pathogens in Brazil.</title>
        <authorList>
            <person name="Ballaben A.S."/>
            <person name="Darini A.L.C."/>
            <person name="Doi Y."/>
        </authorList>
    </citation>
    <scope>NUCLEOTIDE SEQUENCE [LARGE SCALE GENOMIC DNA]</scope>
    <source>
        <strain evidence="8 9">B2-305</strain>
    </source>
</reference>
<keyword evidence="2" id="KW-0963">Cytoplasm</keyword>
<feature type="non-terminal residue" evidence="8">
    <location>
        <position position="253"/>
    </location>
</feature>
<evidence type="ECO:0000313" key="9">
    <source>
        <dbReference type="Proteomes" id="UP000253594"/>
    </source>
</evidence>
<dbReference type="Proteomes" id="UP000253594">
    <property type="component" value="Unassembled WGS sequence"/>
</dbReference>
<feature type="region of interest" description="Disordered" evidence="7">
    <location>
        <begin position="232"/>
        <end position="253"/>
    </location>
</feature>
<evidence type="ECO:0000256" key="7">
    <source>
        <dbReference type="SAM" id="MobiDB-lite"/>
    </source>
</evidence>
<dbReference type="CDD" id="cd07016">
    <property type="entry name" value="S14_ClpP_1"/>
    <property type="match status" value="1"/>
</dbReference>
<dbReference type="PANTHER" id="PTHR10381">
    <property type="entry name" value="ATP-DEPENDENT CLP PROTEASE PROTEOLYTIC SUBUNIT"/>
    <property type="match status" value="1"/>
</dbReference>
<proteinExistence type="inferred from homology"/>
<dbReference type="EMBL" id="QORE01000109">
    <property type="protein sequence ID" value="RCI75867.1"/>
    <property type="molecule type" value="Genomic_DNA"/>
</dbReference>
<dbReference type="InterPro" id="IPR029045">
    <property type="entry name" value="ClpP/crotonase-like_dom_sf"/>
</dbReference>
<comment type="similarity">
    <text evidence="1 6">Belongs to the peptidase S14 family.</text>
</comment>